<keyword evidence="10" id="KW-0067">ATP-binding</keyword>
<keyword evidence="19" id="KW-1185">Reference proteome</keyword>
<proteinExistence type="predicted"/>
<dbReference type="CDD" id="cd00075">
    <property type="entry name" value="HATPase"/>
    <property type="match status" value="1"/>
</dbReference>
<dbReference type="RefSeq" id="WP_053585025.1">
    <property type="nucleotide sequence ID" value="NZ_LGRV01000007.1"/>
</dbReference>
<keyword evidence="8" id="KW-0547">Nucleotide-binding</keyword>
<evidence type="ECO:0000256" key="11">
    <source>
        <dbReference type="ARBA" id="ARBA00022989"/>
    </source>
</evidence>
<accession>A0ABR5JVZ6</accession>
<evidence type="ECO:0000256" key="1">
    <source>
        <dbReference type="ARBA" id="ARBA00000085"/>
    </source>
</evidence>
<feature type="transmembrane region" description="Helical" evidence="15">
    <location>
        <begin position="7"/>
        <end position="30"/>
    </location>
</feature>
<dbReference type="PRINTS" id="PR00344">
    <property type="entry name" value="BCTRLSENSOR"/>
</dbReference>
<dbReference type="Pfam" id="PF00672">
    <property type="entry name" value="HAMP"/>
    <property type="match status" value="1"/>
</dbReference>
<dbReference type="InterPro" id="IPR003594">
    <property type="entry name" value="HATPase_dom"/>
</dbReference>
<evidence type="ECO:0000256" key="8">
    <source>
        <dbReference type="ARBA" id="ARBA00022741"/>
    </source>
</evidence>
<evidence type="ECO:0000256" key="10">
    <source>
        <dbReference type="ARBA" id="ARBA00022840"/>
    </source>
</evidence>
<gene>
    <name evidence="18" type="ORF">AEA09_16385</name>
</gene>
<dbReference type="InterPro" id="IPR036097">
    <property type="entry name" value="HisK_dim/P_sf"/>
</dbReference>
<evidence type="ECO:0000256" key="4">
    <source>
        <dbReference type="ARBA" id="ARBA00022475"/>
    </source>
</evidence>
<keyword evidence="13 15" id="KW-0472">Membrane</keyword>
<dbReference type="Gene3D" id="1.10.287.130">
    <property type="match status" value="1"/>
</dbReference>
<evidence type="ECO:0000256" key="13">
    <source>
        <dbReference type="ARBA" id="ARBA00023136"/>
    </source>
</evidence>
<evidence type="ECO:0000256" key="6">
    <source>
        <dbReference type="ARBA" id="ARBA00022679"/>
    </source>
</evidence>
<name>A0ABR5JVZ6_9BACI</name>
<feature type="domain" description="Histidine kinase" evidence="16">
    <location>
        <begin position="219"/>
        <end position="430"/>
    </location>
</feature>
<keyword evidence="9 18" id="KW-0418">Kinase</keyword>
<protein>
    <recommendedName>
        <fullName evidence="3">histidine kinase</fullName>
        <ecNumber evidence="3">2.7.13.3</ecNumber>
    </recommendedName>
</protein>
<dbReference type="EMBL" id="LGRV01000007">
    <property type="protein sequence ID" value="KOS66329.1"/>
    <property type="molecule type" value="Genomic_DNA"/>
</dbReference>
<evidence type="ECO:0000256" key="2">
    <source>
        <dbReference type="ARBA" id="ARBA00004651"/>
    </source>
</evidence>
<dbReference type="InterPro" id="IPR005467">
    <property type="entry name" value="His_kinase_dom"/>
</dbReference>
<dbReference type="InterPro" id="IPR004358">
    <property type="entry name" value="Sig_transdc_His_kin-like_C"/>
</dbReference>
<evidence type="ECO:0000256" key="5">
    <source>
        <dbReference type="ARBA" id="ARBA00022553"/>
    </source>
</evidence>
<dbReference type="CDD" id="cd00082">
    <property type="entry name" value="HisKA"/>
    <property type="match status" value="1"/>
</dbReference>
<dbReference type="PANTHER" id="PTHR45528">
    <property type="entry name" value="SENSOR HISTIDINE KINASE CPXA"/>
    <property type="match status" value="1"/>
</dbReference>
<feature type="coiled-coil region" evidence="14">
    <location>
        <begin position="32"/>
        <end position="59"/>
    </location>
</feature>
<dbReference type="PROSITE" id="PS50885">
    <property type="entry name" value="HAMP"/>
    <property type="match status" value="1"/>
</dbReference>
<comment type="catalytic activity">
    <reaction evidence="1">
        <text>ATP + protein L-histidine = ADP + protein N-phospho-L-histidine.</text>
        <dbReference type="EC" id="2.7.13.3"/>
    </reaction>
</comment>
<dbReference type="InterPro" id="IPR036890">
    <property type="entry name" value="HATPase_C_sf"/>
</dbReference>
<dbReference type="SUPFAM" id="SSF158472">
    <property type="entry name" value="HAMP domain-like"/>
    <property type="match status" value="1"/>
</dbReference>
<dbReference type="Pfam" id="PF02518">
    <property type="entry name" value="HATPase_c"/>
    <property type="match status" value="1"/>
</dbReference>
<comment type="subcellular location">
    <subcellularLocation>
        <location evidence="2">Cell membrane</location>
        <topology evidence="2">Multi-pass membrane protein</topology>
    </subcellularLocation>
</comment>
<dbReference type="PANTHER" id="PTHR45528:SF1">
    <property type="entry name" value="SENSOR HISTIDINE KINASE CPXA"/>
    <property type="match status" value="1"/>
</dbReference>
<evidence type="ECO:0000256" key="12">
    <source>
        <dbReference type="ARBA" id="ARBA00023012"/>
    </source>
</evidence>
<keyword evidence="11 15" id="KW-1133">Transmembrane helix</keyword>
<evidence type="ECO:0000256" key="7">
    <source>
        <dbReference type="ARBA" id="ARBA00022692"/>
    </source>
</evidence>
<keyword evidence="4" id="KW-1003">Cell membrane</keyword>
<feature type="domain" description="HAMP" evidence="17">
    <location>
        <begin position="157"/>
        <end position="211"/>
    </location>
</feature>
<dbReference type="Gene3D" id="6.10.340.10">
    <property type="match status" value="1"/>
</dbReference>
<dbReference type="InterPro" id="IPR050398">
    <property type="entry name" value="HssS/ArlS-like"/>
</dbReference>
<evidence type="ECO:0000259" key="17">
    <source>
        <dbReference type="PROSITE" id="PS50885"/>
    </source>
</evidence>
<keyword evidence="7 15" id="KW-0812">Transmembrane</keyword>
<sequence length="433" mass="49475">MKLKTKIHLLTTLLMLVILVSTNSGIYFLYEKLAYNTEYKQLQHRADELSRALSQLDAQTNIQQVIRAYLPTDGAVRVYDEHDTLKMKVQAELDMPDVAYITFKMPAIWTDGTVVQIELEQSMEEITSTMSLLKVILMVVTVLAAIPIFLASLALGRLILQPLERLNKTMKRSTDTGKYEKMELTDKGKDELTEISRTFNSMMEKLEQHYQKQQQFVSNASHELKTPITVIESYAKLLLRRGFENEEVTKESLQAIANESGRMHEMVLQLLELAKNKEQLEIQWAHIELAPLLEKATAQMQQAYHRPFSVHGSVPARIYSDEKMLKQLLFILLDNARKYSEGEVRVHASENDQYVLITIQDYGVGIPEAHIPHLFERFYRVGEDRNRKTGGTGLGLAIAKELADQLGITIEVESTVDKGSSFTLFVPRKEELQ</sequence>
<dbReference type="InterPro" id="IPR003660">
    <property type="entry name" value="HAMP_dom"/>
</dbReference>
<evidence type="ECO:0000259" key="16">
    <source>
        <dbReference type="PROSITE" id="PS50109"/>
    </source>
</evidence>
<dbReference type="GO" id="GO:0016301">
    <property type="term" value="F:kinase activity"/>
    <property type="evidence" value="ECO:0007669"/>
    <property type="project" value="UniProtKB-KW"/>
</dbReference>
<comment type="caution">
    <text evidence="18">The sequence shown here is derived from an EMBL/GenBank/DDBJ whole genome shotgun (WGS) entry which is preliminary data.</text>
</comment>
<keyword evidence="6" id="KW-0808">Transferase</keyword>
<dbReference type="PROSITE" id="PS50109">
    <property type="entry name" value="HIS_KIN"/>
    <property type="match status" value="1"/>
</dbReference>
<dbReference type="InterPro" id="IPR003661">
    <property type="entry name" value="HisK_dim/P_dom"/>
</dbReference>
<dbReference type="EC" id="2.7.13.3" evidence="3"/>
<dbReference type="SMART" id="SM00304">
    <property type="entry name" value="HAMP"/>
    <property type="match status" value="1"/>
</dbReference>
<keyword evidence="5" id="KW-0597">Phosphoprotein</keyword>
<dbReference type="CDD" id="cd06225">
    <property type="entry name" value="HAMP"/>
    <property type="match status" value="1"/>
</dbReference>
<organism evidence="18 19">
    <name type="scientific">Lysinibacillus contaminans</name>
    <dbReference type="NCBI Taxonomy" id="1293441"/>
    <lineage>
        <taxon>Bacteria</taxon>
        <taxon>Bacillati</taxon>
        <taxon>Bacillota</taxon>
        <taxon>Bacilli</taxon>
        <taxon>Bacillales</taxon>
        <taxon>Bacillaceae</taxon>
        <taxon>Lysinibacillus</taxon>
    </lineage>
</organism>
<evidence type="ECO:0000313" key="18">
    <source>
        <dbReference type="EMBL" id="KOS66329.1"/>
    </source>
</evidence>
<keyword evidence="14" id="KW-0175">Coiled coil</keyword>
<evidence type="ECO:0000256" key="3">
    <source>
        <dbReference type="ARBA" id="ARBA00012438"/>
    </source>
</evidence>
<dbReference type="Proteomes" id="UP000050668">
    <property type="component" value="Unassembled WGS sequence"/>
</dbReference>
<reference evidence="19" key="1">
    <citation type="submission" date="2015-07" db="EMBL/GenBank/DDBJ databases">
        <title>Fjat-14205 dsm 2895.</title>
        <authorList>
            <person name="Liu B."/>
            <person name="Wang J."/>
            <person name="Zhu Y."/>
            <person name="Liu G."/>
            <person name="Chen Q."/>
            <person name="Chen Z."/>
            <person name="Lan J."/>
            <person name="Che J."/>
            <person name="Ge C."/>
            <person name="Shi H."/>
            <person name="Pan Z."/>
            <person name="Liu X."/>
        </authorList>
    </citation>
    <scope>NUCLEOTIDE SEQUENCE [LARGE SCALE GENOMIC DNA]</scope>
    <source>
        <strain evidence="19">DSM 25560</strain>
    </source>
</reference>
<dbReference type="Pfam" id="PF00512">
    <property type="entry name" value="HisKA"/>
    <property type="match status" value="1"/>
</dbReference>
<dbReference type="Gene3D" id="3.30.565.10">
    <property type="entry name" value="Histidine kinase-like ATPase, C-terminal domain"/>
    <property type="match status" value="1"/>
</dbReference>
<dbReference type="SUPFAM" id="SSF47384">
    <property type="entry name" value="Homodimeric domain of signal transducing histidine kinase"/>
    <property type="match status" value="1"/>
</dbReference>
<evidence type="ECO:0000256" key="15">
    <source>
        <dbReference type="SAM" id="Phobius"/>
    </source>
</evidence>
<evidence type="ECO:0000313" key="19">
    <source>
        <dbReference type="Proteomes" id="UP000050668"/>
    </source>
</evidence>
<dbReference type="SMART" id="SM00388">
    <property type="entry name" value="HisKA"/>
    <property type="match status" value="1"/>
</dbReference>
<evidence type="ECO:0000256" key="9">
    <source>
        <dbReference type="ARBA" id="ARBA00022777"/>
    </source>
</evidence>
<evidence type="ECO:0000256" key="14">
    <source>
        <dbReference type="SAM" id="Coils"/>
    </source>
</evidence>
<dbReference type="SMART" id="SM00387">
    <property type="entry name" value="HATPase_c"/>
    <property type="match status" value="1"/>
</dbReference>
<keyword evidence="12" id="KW-0902">Two-component regulatory system</keyword>
<dbReference type="SUPFAM" id="SSF55874">
    <property type="entry name" value="ATPase domain of HSP90 chaperone/DNA topoisomerase II/histidine kinase"/>
    <property type="match status" value="1"/>
</dbReference>
<feature type="transmembrane region" description="Helical" evidence="15">
    <location>
        <begin position="135"/>
        <end position="160"/>
    </location>
</feature>